<proteinExistence type="predicted"/>
<dbReference type="RefSeq" id="WP_099346406.1">
    <property type="nucleotide sequence ID" value="NZ_JAMRYU010000001.1"/>
</dbReference>
<reference evidence="2" key="1">
    <citation type="submission" date="2022-05" db="EMBL/GenBank/DDBJ databases">
        <title>Draft genome sequence of Clostridium tertium strain CP3 isolated from Peru.</title>
        <authorList>
            <person name="Hurtado R."/>
            <person name="Lima L."/>
            <person name="Sousa T."/>
            <person name="Jaiswal A.K."/>
            <person name="Tiwari S."/>
            <person name="Maturrano L."/>
            <person name="Brenig B."/>
            <person name="Azevedo V."/>
        </authorList>
    </citation>
    <scope>NUCLEOTIDE SEQUENCE</scope>
    <source>
        <strain evidence="2">CP3</strain>
    </source>
</reference>
<feature type="transmembrane region" description="Helical" evidence="1">
    <location>
        <begin position="83"/>
        <end position="101"/>
    </location>
</feature>
<protein>
    <submittedName>
        <fullName evidence="2">Uncharacterized protein</fullName>
    </submittedName>
</protein>
<feature type="transmembrane region" description="Helical" evidence="1">
    <location>
        <begin position="12"/>
        <end position="37"/>
    </location>
</feature>
<gene>
    <name evidence="2" type="ORF">NE398_01850</name>
</gene>
<feature type="transmembrane region" description="Helical" evidence="1">
    <location>
        <begin position="57"/>
        <end position="78"/>
    </location>
</feature>
<organism evidence="2 3">
    <name type="scientific">Clostridium tertium</name>
    <dbReference type="NCBI Taxonomy" id="1559"/>
    <lineage>
        <taxon>Bacteria</taxon>
        <taxon>Bacillati</taxon>
        <taxon>Bacillota</taxon>
        <taxon>Clostridia</taxon>
        <taxon>Eubacteriales</taxon>
        <taxon>Clostridiaceae</taxon>
        <taxon>Clostridium</taxon>
    </lineage>
</organism>
<accession>A0A9X4AZK8</accession>
<feature type="transmembrane region" description="Helical" evidence="1">
    <location>
        <begin position="107"/>
        <end position="124"/>
    </location>
</feature>
<evidence type="ECO:0000313" key="3">
    <source>
        <dbReference type="Proteomes" id="UP001141183"/>
    </source>
</evidence>
<comment type="caution">
    <text evidence="2">The sequence shown here is derived from an EMBL/GenBank/DDBJ whole genome shotgun (WGS) entry which is preliminary data.</text>
</comment>
<dbReference type="EMBL" id="JAMRYU010000001">
    <property type="protein sequence ID" value="MDC4238912.1"/>
    <property type="molecule type" value="Genomic_DNA"/>
</dbReference>
<keyword evidence="1" id="KW-0812">Transmembrane</keyword>
<keyword evidence="1" id="KW-0472">Membrane</keyword>
<keyword evidence="3" id="KW-1185">Reference proteome</keyword>
<evidence type="ECO:0000313" key="2">
    <source>
        <dbReference type="EMBL" id="MDC4238912.1"/>
    </source>
</evidence>
<keyword evidence="1" id="KW-1133">Transmembrane helix</keyword>
<dbReference type="Proteomes" id="UP001141183">
    <property type="component" value="Unassembled WGS sequence"/>
</dbReference>
<dbReference type="AlphaFoldDB" id="A0A9X4AZK8"/>
<sequence>MENNVERKRVGAGIITMSVLYLIGQVFVIFGSIINIFFKDETNKILADSGMGTQVNIAQISITLAIALIITIAVILILCKKPIGAFVFIGIEVLSFIYSAIISGVNLYTPLNLIFPGLMIFFIYKKKDIYFVKE</sequence>
<evidence type="ECO:0000256" key="1">
    <source>
        <dbReference type="SAM" id="Phobius"/>
    </source>
</evidence>
<name>A0A9X4AZK8_9CLOT</name>